<feature type="transmembrane region" description="Helical" evidence="3">
    <location>
        <begin position="426"/>
        <end position="453"/>
    </location>
</feature>
<keyword evidence="1" id="KW-0694">RNA-binding</keyword>
<dbReference type="Gene3D" id="3.30.70.330">
    <property type="match status" value="1"/>
</dbReference>
<dbReference type="Proteomes" id="UP001175271">
    <property type="component" value="Unassembled WGS sequence"/>
</dbReference>
<keyword evidence="3" id="KW-1133">Transmembrane helix</keyword>
<dbReference type="SUPFAM" id="SSF54928">
    <property type="entry name" value="RNA-binding domain, RBD"/>
    <property type="match status" value="1"/>
</dbReference>
<evidence type="ECO:0000256" key="3">
    <source>
        <dbReference type="SAM" id="Phobius"/>
    </source>
</evidence>
<dbReference type="InterPro" id="IPR000504">
    <property type="entry name" value="RRM_dom"/>
</dbReference>
<dbReference type="PANTHER" id="PTHR19965">
    <property type="entry name" value="RNA AND EXPORT FACTOR BINDING PROTEIN"/>
    <property type="match status" value="1"/>
</dbReference>
<feature type="region of interest" description="Disordered" evidence="2">
    <location>
        <begin position="1"/>
        <end position="21"/>
    </location>
</feature>
<dbReference type="InterPro" id="IPR012677">
    <property type="entry name" value="Nucleotide-bd_a/b_plait_sf"/>
</dbReference>
<reference evidence="5" key="1">
    <citation type="submission" date="2023-06" db="EMBL/GenBank/DDBJ databases">
        <title>Genomic analysis of the entomopathogenic nematode Steinernema hermaphroditum.</title>
        <authorList>
            <person name="Schwarz E.M."/>
            <person name="Heppert J.K."/>
            <person name="Baniya A."/>
            <person name="Schwartz H.T."/>
            <person name="Tan C.-H."/>
            <person name="Antoshechkin I."/>
            <person name="Sternberg P.W."/>
            <person name="Goodrich-Blair H."/>
            <person name="Dillman A.R."/>
        </authorList>
    </citation>
    <scope>NUCLEOTIDE SEQUENCE</scope>
    <source>
        <strain evidence="5">PS9179</strain>
        <tissue evidence="5">Whole animal</tissue>
    </source>
</reference>
<protein>
    <recommendedName>
        <fullName evidence="4">RRM domain-containing protein</fullName>
    </recommendedName>
</protein>
<dbReference type="GO" id="GO:0006406">
    <property type="term" value="P:mRNA export from nucleus"/>
    <property type="evidence" value="ECO:0007669"/>
    <property type="project" value="TreeGrafter"/>
</dbReference>
<sequence length="549" mass="62873">MDKSSDQRIADRKKNGHRMSAGRRWYRREQWQHCRGRLRDVWPRIEPECGPRHYDRGNRDNIHNKSSHYNRRFNNTHKDDHLVKVHVSNLGKQMTQRELNELFAHYKPSNIRVHFDRYGESLCTAEVTLKLRHAQAMVRRCKGLIFGGKEMKLWIEEKHVPSNQGHLYKKQIEQTAKRPSGIITKSYGQHFAQKRINGFIKRNNKKTKEELDREIEEYMSMRKKDTTASASSQIAGTWHAQPSSEVSHMYESPEIISSGFSLNIRSATDPSPTLQLLLSHLSLSILHIGLRNSSKKRRCETFVIICKYGFDSCTKYALFIRTMQANHHMFHLPTRAKNPKFFNMLRIVLFCACIANFGLFCLFTTVNEINYIHAMKARIGICSWAGVVFLVIQGAVSAVNLGMFVCAIALFILLRNSATEEARSRIYCILSYLLGGSFLMATFCTISYFVSVYTVLDDCFIKSSAESLKSRTFIMGIAAIIVNVLLLVAAMNAAAVTSKPQEGRRRRFRNVFVIGNGSLADLPTYEQCCKDEQLPRYSICVENGVQSPS</sequence>
<keyword evidence="6" id="KW-1185">Reference proteome</keyword>
<evidence type="ECO:0000313" key="5">
    <source>
        <dbReference type="EMBL" id="KAK0399353.1"/>
    </source>
</evidence>
<dbReference type="AlphaFoldDB" id="A0AA39H505"/>
<feature type="transmembrane region" description="Helical" evidence="3">
    <location>
        <begin position="473"/>
        <end position="497"/>
    </location>
</feature>
<feature type="transmembrane region" description="Helical" evidence="3">
    <location>
        <begin position="347"/>
        <end position="366"/>
    </location>
</feature>
<evidence type="ECO:0000256" key="1">
    <source>
        <dbReference type="ARBA" id="ARBA00022884"/>
    </source>
</evidence>
<keyword evidence="3" id="KW-0472">Membrane</keyword>
<evidence type="ECO:0000256" key="2">
    <source>
        <dbReference type="SAM" id="MobiDB-lite"/>
    </source>
</evidence>
<name>A0AA39H505_9BILA</name>
<gene>
    <name evidence="5" type="ORF">QR680_003003</name>
</gene>
<feature type="compositionally biased region" description="Basic and acidic residues" evidence="2">
    <location>
        <begin position="1"/>
        <end position="13"/>
    </location>
</feature>
<evidence type="ECO:0000313" key="6">
    <source>
        <dbReference type="Proteomes" id="UP001175271"/>
    </source>
</evidence>
<dbReference type="EMBL" id="JAUCMV010000005">
    <property type="protein sequence ID" value="KAK0399353.1"/>
    <property type="molecule type" value="Genomic_DNA"/>
</dbReference>
<dbReference type="CDD" id="cd00590">
    <property type="entry name" value="RRM_SF"/>
    <property type="match status" value="1"/>
</dbReference>
<organism evidence="5 6">
    <name type="scientific">Steinernema hermaphroditum</name>
    <dbReference type="NCBI Taxonomy" id="289476"/>
    <lineage>
        <taxon>Eukaryota</taxon>
        <taxon>Metazoa</taxon>
        <taxon>Ecdysozoa</taxon>
        <taxon>Nematoda</taxon>
        <taxon>Chromadorea</taxon>
        <taxon>Rhabditida</taxon>
        <taxon>Tylenchina</taxon>
        <taxon>Panagrolaimomorpha</taxon>
        <taxon>Strongyloidoidea</taxon>
        <taxon>Steinernematidae</taxon>
        <taxon>Steinernema</taxon>
    </lineage>
</organism>
<feature type="transmembrane region" description="Helical" evidence="3">
    <location>
        <begin position="386"/>
        <end position="414"/>
    </location>
</feature>
<evidence type="ECO:0000259" key="4">
    <source>
        <dbReference type="SMART" id="SM00360"/>
    </source>
</evidence>
<accession>A0AA39H505</accession>
<dbReference type="InterPro" id="IPR051229">
    <property type="entry name" value="ALYREF_mRNA_export"/>
</dbReference>
<dbReference type="GO" id="GO:0003729">
    <property type="term" value="F:mRNA binding"/>
    <property type="evidence" value="ECO:0007669"/>
    <property type="project" value="TreeGrafter"/>
</dbReference>
<comment type="caution">
    <text evidence="5">The sequence shown here is derived from an EMBL/GenBank/DDBJ whole genome shotgun (WGS) entry which is preliminary data.</text>
</comment>
<feature type="domain" description="RRM" evidence="4">
    <location>
        <begin position="84"/>
        <end position="154"/>
    </location>
</feature>
<dbReference type="InterPro" id="IPR035979">
    <property type="entry name" value="RBD_domain_sf"/>
</dbReference>
<dbReference type="GO" id="GO:0005634">
    <property type="term" value="C:nucleus"/>
    <property type="evidence" value="ECO:0007669"/>
    <property type="project" value="TreeGrafter"/>
</dbReference>
<dbReference type="SMART" id="SM00360">
    <property type="entry name" value="RRM"/>
    <property type="match status" value="1"/>
</dbReference>
<keyword evidence="3" id="KW-0812">Transmembrane</keyword>
<proteinExistence type="predicted"/>
<dbReference type="PANTHER" id="PTHR19965:SF21">
    <property type="entry name" value="RRM DOMAIN-CONTAINING PROTEIN"/>
    <property type="match status" value="1"/>
</dbReference>